<dbReference type="PANTHER" id="PTHR30476">
    <property type="entry name" value="UPF0234 PROTEIN YAJQ"/>
    <property type="match status" value="1"/>
</dbReference>
<sequence>GMGKGNFSFDIVSEVNMQEVDNAINQAKKELYNRYDFKGSASSVEYKRDEKKIILITSDDFKLRSLKDIVLTKIVRRKISPKSLTFGNPEKVFGSNLKQVVEITTGIPKEKARELVKIIKNLGLKIQVQIEGEKVRVFAPKKDDLQVTIQHLKGMDFPIPLSFNNYR</sequence>
<dbReference type="InterPro" id="IPR035570">
    <property type="entry name" value="UPF0234_N"/>
</dbReference>
<organism evidence="3">
    <name type="scientific">marine sediment metagenome</name>
    <dbReference type="NCBI Taxonomy" id="412755"/>
    <lineage>
        <taxon>unclassified sequences</taxon>
        <taxon>metagenomes</taxon>
        <taxon>ecological metagenomes</taxon>
    </lineage>
</organism>
<dbReference type="SUPFAM" id="SSF89963">
    <property type="entry name" value="YajQ-like"/>
    <property type="match status" value="2"/>
</dbReference>
<dbReference type="AlphaFoldDB" id="X0ZDP5"/>
<dbReference type="Gene3D" id="3.30.70.860">
    <property type="match status" value="1"/>
</dbReference>
<evidence type="ECO:0000313" key="3">
    <source>
        <dbReference type="EMBL" id="GAG56332.1"/>
    </source>
</evidence>
<comment type="similarity">
    <text evidence="2">Belongs to the YajQ family.</text>
</comment>
<gene>
    <name evidence="3" type="ORF">S01H4_19424</name>
</gene>
<feature type="non-terminal residue" evidence="3">
    <location>
        <position position="1"/>
    </location>
</feature>
<protein>
    <recommendedName>
        <fullName evidence="4">YajQ family cyclic di-GMP-binding protein</fullName>
    </recommendedName>
</protein>
<dbReference type="HAMAP" id="MF_00632">
    <property type="entry name" value="UPF0234"/>
    <property type="match status" value="1"/>
</dbReference>
<name>X0ZDP5_9ZZZZ</name>
<dbReference type="Gene3D" id="3.30.70.990">
    <property type="entry name" value="YajQ-like, domain 2"/>
    <property type="match status" value="1"/>
</dbReference>
<evidence type="ECO:0000256" key="2">
    <source>
        <dbReference type="ARBA" id="ARBA00093450"/>
    </source>
</evidence>
<dbReference type="InterPro" id="IPR035571">
    <property type="entry name" value="UPF0234-like_C"/>
</dbReference>
<comment type="caution">
    <text evidence="3">The sequence shown here is derived from an EMBL/GenBank/DDBJ whole genome shotgun (WGS) entry which is preliminary data.</text>
</comment>
<dbReference type="EMBL" id="BART01008661">
    <property type="protein sequence ID" value="GAG56332.1"/>
    <property type="molecule type" value="Genomic_DNA"/>
</dbReference>
<evidence type="ECO:0008006" key="4">
    <source>
        <dbReference type="Google" id="ProtNLM"/>
    </source>
</evidence>
<dbReference type="NCBIfam" id="NF003819">
    <property type="entry name" value="PRK05412.1"/>
    <property type="match status" value="1"/>
</dbReference>
<dbReference type="InterPro" id="IPR007551">
    <property type="entry name" value="YajQ/Smlt4090-like"/>
</dbReference>
<proteinExistence type="inferred from homology"/>
<evidence type="ECO:0000256" key="1">
    <source>
        <dbReference type="ARBA" id="ARBA00022741"/>
    </source>
</evidence>
<dbReference type="GO" id="GO:0005829">
    <property type="term" value="C:cytosol"/>
    <property type="evidence" value="ECO:0007669"/>
    <property type="project" value="TreeGrafter"/>
</dbReference>
<dbReference type="GO" id="GO:0000166">
    <property type="term" value="F:nucleotide binding"/>
    <property type="evidence" value="ECO:0007669"/>
    <property type="project" value="UniProtKB-KW"/>
</dbReference>
<dbReference type="Pfam" id="PF04461">
    <property type="entry name" value="YajQ"/>
    <property type="match status" value="1"/>
</dbReference>
<dbReference type="CDD" id="cd11740">
    <property type="entry name" value="YajQ_like"/>
    <property type="match status" value="1"/>
</dbReference>
<dbReference type="InterPro" id="IPR036183">
    <property type="entry name" value="YajQ-like_sf"/>
</dbReference>
<keyword evidence="1" id="KW-0547">Nucleotide-binding</keyword>
<reference evidence="3" key="1">
    <citation type="journal article" date="2014" name="Front. Microbiol.">
        <title>High frequency of phylogenetically diverse reductive dehalogenase-homologous genes in deep subseafloor sedimentary metagenomes.</title>
        <authorList>
            <person name="Kawai M."/>
            <person name="Futagami T."/>
            <person name="Toyoda A."/>
            <person name="Takaki Y."/>
            <person name="Nishi S."/>
            <person name="Hori S."/>
            <person name="Arai W."/>
            <person name="Tsubouchi T."/>
            <person name="Morono Y."/>
            <person name="Uchiyama I."/>
            <person name="Ito T."/>
            <person name="Fujiyama A."/>
            <person name="Inagaki F."/>
            <person name="Takami H."/>
        </authorList>
    </citation>
    <scope>NUCLEOTIDE SEQUENCE</scope>
    <source>
        <strain evidence="3">Expedition CK06-06</strain>
    </source>
</reference>
<accession>X0ZDP5</accession>
<dbReference type="PANTHER" id="PTHR30476:SF0">
    <property type="entry name" value="UPF0234 PROTEIN YAJQ"/>
    <property type="match status" value="1"/>
</dbReference>